<sequence length="707" mass="78565">MKYGNREKWFRFLLFTAVVVLINLVSGTLFFRLDLTENKTYSLSAASRNLVSSLEEPLTIRVFLSENLPQPYNNLEQQMRDLLEEYALEGNRNFNYSLYLLNQEGTATNEKGQNLRAMAEDYNIPAIQIQNVEQDEVKLQTAYMGMVLVQGDLVETIPALANETNLEYRITSIINKISRKTSTMLSMEENVKIDLLLSPALLGLSSDLENYGDQLKSLVNRMNSENFGRLEFGETDPSRLPAGELKSYGLNTISLRSGSQDSPVTTIAYAGVVIRYGNEAVGINLLNQSLFGYSMTAVDDLEDSISGIVERLIGVNQSIGYLSDHGTPPLYSNPYAQQQVTAAANFNQLVSGDYTVKSVTLDSIPADVKTLVINGPKENFSDWELFQLDQFIMKGGSVAFFLDSHNEIIPSQQEMMYGQMPQYIPLDTGLEKLLSHYGVEVDKSYVMDENCFVQQQRDNYGGVQETPIYFAPKIAMEYINNNLPFMKNIKGLIVLGVSPLNITLEEGSGANATVLFTSSEKSWNVSENINLYNPTTIYPPAMTDRQKSDLAVLLEGSLTSYFDGKALPEPPMPEEGEEADGSALSISSPDIRGEQGFVPTSQSGRIFVTGSSALLADNVIDPSGASPNSMMIQNMVDYLNGREDYAIMRSKGQGYNPLEEVDNATKAFLKGLNILFLPVLVILTGMVMWFYWNGRKRKIAAMFSEEA</sequence>
<dbReference type="RefSeq" id="WP_184746804.1">
    <property type="nucleotide sequence ID" value="NZ_JACHGJ010000003.1"/>
</dbReference>
<accession>A0A841R9G6</accession>
<reference evidence="5 6" key="1">
    <citation type="submission" date="2020-08" db="EMBL/GenBank/DDBJ databases">
        <title>Genomic Encyclopedia of Type Strains, Phase IV (KMG-IV): sequencing the most valuable type-strain genomes for metagenomic binning, comparative biology and taxonomic classification.</title>
        <authorList>
            <person name="Goeker M."/>
        </authorList>
    </citation>
    <scope>NUCLEOTIDE SEQUENCE [LARGE SCALE GENOMIC DNA]</scope>
    <source>
        <strain evidence="5 6">DSM 2461</strain>
    </source>
</reference>
<organism evidence="5 6">
    <name type="scientific">Spirochaeta isovalerica</name>
    <dbReference type="NCBI Taxonomy" id="150"/>
    <lineage>
        <taxon>Bacteria</taxon>
        <taxon>Pseudomonadati</taxon>
        <taxon>Spirochaetota</taxon>
        <taxon>Spirochaetia</taxon>
        <taxon>Spirochaetales</taxon>
        <taxon>Spirochaetaceae</taxon>
        <taxon>Spirochaeta</taxon>
    </lineage>
</organism>
<evidence type="ECO:0000259" key="4">
    <source>
        <dbReference type="Pfam" id="PF23357"/>
    </source>
</evidence>
<dbReference type="EMBL" id="JACHGJ010000003">
    <property type="protein sequence ID" value="MBB6480545.1"/>
    <property type="molecule type" value="Genomic_DNA"/>
</dbReference>
<evidence type="ECO:0000313" key="5">
    <source>
        <dbReference type="EMBL" id="MBB6480545.1"/>
    </source>
</evidence>
<gene>
    <name evidence="5" type="ORF">HNR50_002208</name>
</gene>
<dbReference type="Proteomes" id="UP000587760">
    <property type="component" value="Unassembled WGS sequence"/>
</dbReference>
<name>A0A841R9G6_9SPIO</name>
<feature type="transmembrane region" description="Helical" evidence="2">
    <location>
        <begin position="12"/>
        <end position="33"/>
    </location>
</feature>
<dbReference type="InterPro" id="IPR055396">
    <property type="entry name" value="DUF7088"/>
</dbReference>
<evidence type="ECO:0000259" key="3">
    <source>
        <dbReference type="Pfam" id="PF09822"/>
    </source>
</evidence>
<dbReference type="Pfam" id="PF09822">
    <property type="entry name" value="ABC_transp_aux"/>
    <property type="match status" value="1"/>
</dbReference>
<evidence type="ECO:0000256" key="1">
    <source>
        <dbReference type="SAM" id="MobiDB-lite"/>
    </source>
</evidence>
<keyword evidence="2" id="KW-1133">Transmembrane helix</keyword>
<dbReference type="Pfam" id="PF23357">
    <property type="entry name" value="DUF7088"/>
    <property type="match status" value="1"/>
</dbReference>
<feature type="domain" description="DUF7088" evidence="4">
    <location>
        <begin position="37"/>
        <end position="148"/>
    </location>
</feature>
<dbReference type="InterPro" id="IPR019196">
    <property type="entry name" value="ABC_transp_unknown"/>
</dbReference>
<evidence type="ECO:0000313" key="6">
    <source>
        <dbReference type="Proteomes" id="UP000587760"/>
    </source>
</evidence>
<keyword evidence="6" id="KW-1185">Reference proteome</keyword>
<evidence type="ECO:0000256" key="2">
    <source>
        <dbReference type="SAM" id="Phobius"/>
    </source>
</evidence>
<feature type="domain" description="ABC-type uncharacterised transport system" evidence="3">
    <location>
        <begin position="317"/>
        <end position="619"/>
    </location>
</feature>
<proteinExistence type="predicted"/>
<keyword evidence="2" id="KW-0812">Transmembrane</keyword>
<feature type="region of interest" description="Disordered" evidence="1">
    <location>
        <begin position="565"/>
        <end position="586"/>
    </location>
</feature>
<protein>
    <submittedName>
        <fullName evidence="5">ABC-type uncharacterized transport system involved in gliding motility auxiliary subunit</fullName>
    </submittedName>
</protein>
<dbReference type="AlphaFoldDB" id="A0A841R9G6"/>
<keyword evidence="2" id="KW-0472">Membrane</keyword>
<feature type="transmembrane region" description="Helical" evidence="2">
    <location>
        <begin position="672"/>
        <end position="692"/>
    </location>
</feature>
<comment type="caution">
    <text evidence="5">The sequence shown here is derived from an EMBL/GenBank/DDBJ whole genome shotgun (WGS) entry which is preliminary data.</text>
</comment>